<protein>
    <submittedName>
        <fullName evidence="1">Unnamed protein product</fullName>
    </submittedName>
</protein>
<gene>
    <name evidence="1" type="ORF">Pfra01_002434200</name>
</gene>
<evidence type="ECO:0000313" key="1">
    <source>
        <dbReference type="EMBL" id="GMF57098.1"/>
    </source>
</evidence>
<evidence type="ECO:0000313" key="2">
    <source>
        <dbReference type="Proteomes" id="UP001165121"/>
    </source>
</evidence>
<sequence length="141" mass="15616">MCKVGGGVKIYVHASQLEPLGGSEEARKTGSAVLEEAGKCVWSVLWSCVYIWKTRGRLGQDTCRRRLVEWGAGLVWKSSGDGWTRNKLMWLADAWAQSVALARTVKEIAREAHRQRQAKGFGSEVSSESSLNPAEVIQLRL</sequence>
<keyword evidence="2" id="KW-1185">Reference proteome</keyword>
<accession>A0A9W7D3G3</accession>
<dbReference type="AlphaFoldDB" id="A0A9W7D3G3"/>
<comment type="caution">
    <text evidence="1">The sequence shown here is derived from an EMBL/GenBank/DDBJ whole genome shotgun (WGS) entry which is preliminary data.</text>
</comment>
<name>A0A9W7D3G3_9STRA</name>
<proteinExistence type="predicted"/>
<dbReference type="EMBL" id="BSXT01004199">
    <property type="protein sequence ID" value="GMF57098.1"/>
    <property type="molecule type" value="Genomic_DNA"/>
</dbReference>
<reference evidence="1" key="1">
    <citation type="submission" date="2023-04" db="EMBL/GenBank/DDBJ databases">
        <title>Phytophthora fragariaefolia NBRC 109709.</title>
        <authorList>
            <person name="Ichikawa N."/>
            <person name="Sato H."/>
            <person name="Tonouchi N."/>
        </authorList>
    </citation>
    <scope>NUCLEOTIDE SEQUENCE</scope>
    <source>
        <strain evidence="1">NBRC 109709</strain>
    </source>
</reference>
<dbReference type="Proteomes" id="UP001165121">
    <property type="component" value="Unassembled WGS sequence"/>
</dbReference>
<organism evidence="1 2">
    <name type="scientific">Phytophthora fragariaefolia</name>
    <dbReference type="NCBI Taxonomy" id="1490495"/>
    <lineage>
        <taxon>Eukaryota</taxon>
        <taxon>Sar</taxon>
        <taxon>Stramenopiles</taxon>
        <taxon>Oomycota</taxon>
        <taxon>Peronosporomycetes</taxon>
        <taxon>Peronosporales</taxon>
        <taxon>Peronosporaceae</taxon>
        <taxon>Phytophthora</taxon>
    </lineage>
</organism>